<organism evidence="8">
    <name type="scientific">mine drainage metagenome</name>
    <dbReference type="NCBI Taxonomy" id="410659"/>
    <lineage>
        <taxon>unclassified sequences</taxon>
        <taxon>metagenomes</taxon>
        <taxon>ecological metagenomes</taxon>
    </lineage>
</organism>
<dbReference type="Gene3D" id="3.50.50.60">
    <property type="entry name" value="FAD/NAD(P)-binding domain"/>
    <property type="match status" value="1"/>
</dbReference>
<dbReference type="Pfam" id="PF22578">
    <property type="entry name" value="GGR_cat"/>
    <property type="match status" value="1"/>
</dbReference>
<evidence type="ECO:0000256" key="3">
    <source>
        <dbReference type="ARBA" id="ARBA00023002"/>
    </source>
</evidence>
<dbReference type="PANTHER" id="PTHR42685:SF18">
    <property type="entry name" value="DIGERANYLGERANYLGLYCEROPHOSPHOLIPID REDUCTASE"/>
    <property type="match status" value="1"/>
</dbReference>
<dbReference type="GO" id="GO:0008654">
    <property type="term" value="P:phospholipid biosynthetic process"/>
    <property type="evidence" value="ECO:0007669"/>
    <property type="project" value="UniProtKB-KW"/>
</dbReference>
<evidence type="ECO:0000256" key="5">
    <source>
        <dbReference type="ARBA" id="ARBA00023209"/>
    </source>
</evidence>
<dbReference type="InterPro" id="IPR036188">
    <property type="entry name" value="FAD/NAD-bd_sf"/>
</dbReference>
<keyword evidence="5" id="KW-0594">Phospholipid biosynthesis</keyword>
<feature type="non-terminal residue" evidence="8">
    <location>
        <position position="218"/>
    </location>
</feature>
<accession>T0YSJ3</accession>
<dbReference type="EMBL" id="AUZY01011079">
    <property type="protein sequence ID" value="EQD36103.1"/>
    <property type="molecule type" value="Genomic_DNA"/>
</dbReference>
<evidence type="ECO:0000259" key="7">
    <source>
        <dbReference type="Pfam" id="PF22578"/>
    </source>
</evidence>
<comment type="caution">
    <text evidence="8">The sequence shown here is derived from an EMBL/GenBank/DDBJ whole genome shotgun (WGS) entry which is preliminary data.</text>
</comment>
<keyword evidence="4" id="KW-0443">Lipid metabolism</keyword>
<name>T0YSJ3_9ZZZZ</name>
<sequence>MLNYDVLVVGAGPGGSSAARFSARHGLKTLMIEKRPDIGSPVRCGEGVSRAWMSEYDVKPNPHWISDEVKGARIYGPSERKPIMLTAENAGNEVGFVIERDKFDKEMAALAAEEGADVWVKSPALSVIKEDGRISGARVRHNGQMIDVHAKMVIAADGFESEFGRWAGLKSVILAKNDIISCIEYRMIGVDSDADYTDFYLGSCAPAGYIWIFPKGER</sequence>
<evidence type="ECO:0000256" key="4">
    <source>
        <dbReference type="ARBA" id="ARBA00023098"/>
    </source>
</evidence>
<dbReference type="InterPro" id="IPR050407">
    <property type="entry name" value="Geranylgeranyl_reductase"/>
</dbReference>
<reference evidence="8" key="1">
    <citation type="submission" date="2013-08" db="EMBL/GenBank/DDBJ databases">
        <authorList>
            <person name="Mendez C."/>
            <person name="Richter M."/>
            <person name="Ferrer M."/>
            <person name="Sanchez J."/>
        </authorList>
    </citation>
    <scope>NUCLEOTIDE SEQUENCE</scope>
</reference>
<reference evidence="8" key="2">
    <citation type="journal article" date="2014" name="ISME J.">
        <title>Microbial stratification in low pH oxic and suboxic macroscopic growths along an acid mine drainage.</title>
        <authorList>
            <person name="Mendez-Garcia C."/>
            <person name="Mesa V."/>
            <person name="Sprenger R.R."/>
            <person name="Richter M."/>
            <person name="Diez M.S."/>
            <person name="Solano J."/>
            <person name="Bargiela R."/>
            <person name="Golyshina O.V."/>
            <person name="Manteca A."/>
            <person name="Ramos J.L."/>
            <person name="Gallego J.R."/>
            <person name="Llorente I."/>
            <person name="Martins Dos Santos V.A."/>
            <person name="Jensen O.N."/>
            <person name="Pelaez A.I."/>
            <person name="Sanchez J."/>
            <person name="Ferrer M."/>
        </authorList>
    </citation>
    <scope>NUCLEOTIDE SEQUENCE</scope>
</reference>
<evidence type="ECO:0000256" key="1">
    <source>
        <dbReference type="ARBA" id="ARBA00022516"/>
    </source>
</evidence>
<keyword evidence="6" id="KW-1208">Phospholipid metabolism</keyword>
<keyword evidence="2" id="KW-0285">Flavoprotein</keyword>
<keyword evidence="1" id="KW-0444">Lipid biosynthesis</keyword>
<gene>
    <name evidence="8" type="ORF">B1B_16638</name>
</gene>
<protein>
    <submittedName>
        <fullName evidence="8">Geranylgeranyl reductase</fullName>
    </submittedName>
</protein>
<dbReference type="SUPFAM" id="SSF51905">
    <property type="entry name" value="FAD/NAD(P)-binding domain"/>
    <property type="match status" value="1"/>
</dbReference>
<dbReference type="GO" id="GO:0016491">
    <property type="term" value="F:oxidoreductase activity"/>
    <property type="evidence" value="ECO:0007669"/>
    <property type="project" value="UniProtKB-KW"/>
</dbReference>
<proteinExistence type="predicted"/>
<dbReference type="Pfam" id="PF12831">
    <property type="entry name" value="FAD_oxidored"/>
    <property type="match status" value="1"/>
</dbReference>
<evidence type="ECO:0000256" key="6">
    <source>
        <dbReference type="ARBA" id="ARBA00023264"/>
    </source>
</evidence>
<dbReference type="PANTHER" id="PTHR42685">
    <property type="entry name" value="GERANYLGERANYL DIPHOSPHATE REDUCTASE"/>
    <property type="match status" value="1"/>
</dbReference>
<evidence type="ECO:0000313" key="8">
    <source>
        <dbReference type="EMBL" id="EQD36103.1"/>
    </source>
</evidence>
<keyword evidence="3" id="KW-0560">Oxidoreductase</keyword>
<dbReference type="PRINTS" id="PR00420">
    <property type="entry name" value="RNGMNOXGNASE"/>
</dbReference>
<feature type="domain" description="Digeranylgeranylglycerophospholipid reductase catalytic" evidence="7">
    <location>
        <begin position="178"/>
        <end position="217"/>
    </location>
</feature>
<evidence type="ECO:0000256" key="2">
    <source>
        <dbReference type="ARBA" id="ARBA00022630"/>
    </source>
</evidence>
<dbReference type="InterPro" id="IPR054715">
    <property type="entry name" value="GGR_cat"/>
</dbReference>
<dbReference type="AlphaFoldDB" id="T0YSJ3"/>